<name>A0AAV2GFB0_9ROSI</name>
<protein>
    <submittedName>
        <fullName evidence="1">Uncharacterized protein</fullName>
    </submittedName>
</protein>
<sequence length="160" mass="18544">MLHLHHLSNWGKWHRWIPDELPSTSRSVLLSLATPCLLHLQDREARRQSLRDNSLAEFDGGEEERIGRAKPRKDGRMEILILRAPQRLFSFQSRKFVNSDNEFAGCRHCSRRQVLRRAQKRNEGQCESFVVNLEGGVGLSYHGSGFWSVDLRIHVLTEKS</sequence>
<dbReference type="AlphaFoldDB" id="A0AAV2GFB0"/>
<reference evidence="1 2" key="1">
    <citation type="submission" date="2024-04" db="EMBL/GenBank/DDBJ databases">
        <authorList>
            <person name="Fracassetti M."/>
        </authorList>
    </citation>
    <scope>NUCLEOTIDE SEQUENCE [LARGE SCALE GENOMIC DNA]</scope>
</reference>
<dbReference type="Proteomes" id="UP001497516">
    <property type="component" value="Chromosome 8"/>
</dbReference>
<proteinExistence type="predicted"/>
<accession>A0AAV2GFB0</accession>
<evidence type="ECO:0000313" key="2">
    <source>
        <dbReference type="Proteomes" id="UP001497516"/>
    </source>
</evidence>
<organism evidence="1 2">
    <name type="scientific">Linum trigynum</name>
    <dbReference type="NCBI Taxonomy" id="586398"/>
    <lineage>
        <taxon>Eukaryota</taxon>
        <taxon>Viridiplantae</taxon>
        <taxon>Streptophyta</taxon>
        <taxon>Embryophyta</taxon>
        <taxon>Tracheophyta</taxon>
        <taxon>Spermatophyta</taxon>
        <taxon>Magnoliopsida</taxon>
        <taxon>eudicotyledons</taxon>
        <taxon>Gunneridae</taxon>
        <taxon>Pentapetalae</taxon>
        <taxon>rosids</taxon>
        <taxon>fabids</taxon>
        <taxon>Malpighiales</taxon>
        <taxon>Linaceae</taxon>
        <taxon>Linum</taxon>
    </lineage>
</organism>
<dbReference type="EMBL" id="OZ034821">
    <property type="protein sequence ID" value="CAL1408398.1"/>
    <property type="molecule type" value="Genomic_DNA"/>
</dbReference>
<evidence type="ECO:0000313" key="1">
    <source>
        <dbReference type="EMBL" id="CAL1408398.1"/>
    </source>
</evidence>
<gene>
    <name evidence="1" type="ORF">LTRI10_LOCUS47996</name>
</gene>
<keyword evidence="2" id="KW-1185">Reference proteome</keyword>